<dbReference type="Pfam" id="PF00893">
    <property type="entry name" value="Multi_Drug_Res"/>
    <property type="match status" value="1"/>
</dbReference>
<dbReference type="InterPro" id="IPR000390">
    <property type="entry name" value="Small_drug/metabolite_transptr"/>
</dbReference>
<comment type="subcellular location">
    <subcellularLocation>
        <location evidence="1 9">Cell membrane</location>
        <topology evidence="1 9">Multi-pass membrane protein</topology>
    </subcellularLocation>
</comment>
<feature type="transmembrane region" description="Helical" evidence="10">
    <location>
        <begin position="65"/>
        <end position="86"/>
    </location>
</feature>
<gene>
    <name evidence="11" type="ORF">OMP39_05235</name>
</gene>
<organism evidence="11 12">
    <name type="scientific">Caldimonas aquatica</name>
    <dbReference type="NCBI Taxonomy" id="376175"/>
    <lineage>
        <taxon>Bacteria</taxon>
        <taxon>Pseudomonadati</taxon>
        <taxon>Pseudomonadota</taxon>
        <taxon>Betaproteobacteria</taxon>
        <taxon>Burkholderiales</taxon>
        <taxon>Sphaerotilaceae</taxon>
        <taxon>Caldimonas</taxon>
    </lineage>
</organism>
<evidence type="ECO:0000256" key="2">
    <source>
        <dbReference type="ARBA" id="ARBA00022448"/>
    </source>
</evidence>
<proteinExistence type="inferred from homology"/>
<accession>A0ABY6MVI4</accession>
<dbReference type="RefSeq" id="WP_264893739.1">
    <property type="nucleotide sequence ID" value="NZ_CP110257.1"/>
</dbReference>
<evidence type="ECO:0000256" key="9">
    <source>
        <dbReference type="RuleBase" id="RU003942"/>
    </source>
</evidence>
<evidence type="ECO:0000313" key="12">
    <source>
        <dbReference type="Proteomes" id="UP001163266"/>
    </source>
</evidence>
<keyword evidence="4 9" id="KW-0812">Transmembrane</keyword>
<evidence type="ECO:0000256" key="1">
    <source>
        <dbReference type="ARBA" id="ARBA00004651"/>
    </source>
</evidence>
<dbReference type="PANTHER" id="PTHR30561:SF0">
    <property type="entry name" value="GUANIDINIUM EXPORTER"/>
    <property type="match status" value="1"/>
</dbReference>
<evidence type="ECO:0000256" key="4">
    <source>
        <dbReference type="ARBA" id="ARBA00022692"/>
    </source>
</evidence>
<dbReference type="Gene3D" id="1.10.3730.20">
    <property type="match status" value="1"/>
</dbReference>
<dbReference type="Proteomes" id="UP001163266">
    <property type="component" value="Chromosome"/>
</dbReference>
<evidence type="ECO:0000256" key="7">
    <source>
        <dbReference type="ARBA" id="ARBA00038151"/>
    </source>
</evidence>
<dbReference type="SUPFAM" id="SSF103481">
    <property type="entry name" value="Multidrug resistance efflux transporter EmrE"/>
    <property type="match status" value="1"/>
</dbReference>
<protein>
    <recommendedName>
        <fullName evidence="8">Guanidinium exporter</fullName>
    </recommendedName>
</protein>
<dbReference type="PANTHER" id="PTHR30561">
    <property type="entry name" value="SMR FAMILY PROTON-DEPENDENT DRUG EFFLUX TRANSPORTER SUGE"/>
    <property type="match status" value="1"/>
</dbReference>
<evidence type="ECO:0000256" key="8">
    <source>
        <dbReference type="ARBA" id="ARBA00039168"/>
    </source>
</evidence>
<sequence>MFEKLSPAAAWVVLIVAGLLETVWAVGMKYTEGFSKPLPTAIVIVVAWASFYLLGIAMRPLPAGTAYAVWTGIGAVGTVALGIVLFNEPATFARLACVAMIVGGIIGLKLLHD</sequence>
<comment type="similarity">
    <text evidence="7">Belongs to the drug/metabolite transporter (DMT) superfamily. Small multidrug resistance (SMR) (TC 2.A.7.1) family. Gdx/SugE subfamily.</text>
</comment>
<keyword evidence="2" id="KW-0813">Transport</keyword>
<name>A0ABY6MVI4_9BURK</name>
<dbReference type="InterPro" id="IPR045324">
    <property type="entry name" value="Small_multidrug_res"/>
</dbReference>
<evidence type="ECO:0000256" key="5">
    <source>
        <dbReference type="ARBA" id="ARBA00022989"/>
    </source>
</evidence>
<dbReference type="InterPro" id="IPR037185">
    <property type="entry name" value="EmrE-like"/>
</dbReference>
<dbReference type="EMBL" id="CP110257">
    <property type="protein sequence ID" value="UZD55986.1"/>
    <property type="molecule type" value="Genomic_DNA"/>
</dbReference>
<evidence type="ECO:0000256" key="10">
    <source>
        <dbReference type="SAM" id="Phobius"/>
    </source>
</evidence>
<evidence type="ECO:0000256" key="6">
    <source>
        <dbReference type="ARBA" id="ARBA00023136"/>
    </source>
</evidence>
<reference evidence="11" key="1">
    <citation type="submission" date="2022-10" db="EMBL/GenBank/DDBJ databases">
        <title>Complete genome sequence of Schlegelella aquatica LMG 23380.</title>
        <authorList>
            <person name="Musilova J."/>
            <person name="Kourilova X."/>
            <person name="Bezdicek M."/>
            <person name="Hermankova K."/>
            <person name="Obruca S."/>
            <person name="Sedlar K."/>
        </authorList>
    </citation>
    <scope>NUCLEOTIDE SEQUENCE</scope>
    <source>
        <strain evidence="11">LMG 23380</strain>
    </source>
</reference>
<keyword evidence="6 10" id="KW-0472">Membrane</keyword>
<evidence type="ECO:0000313" key="11">
    <source>
        <dbReference type="EMBL" id="UZD55986.1"/>
    </source>
</evidence>
<keyword evidence="12" id="KW-1185">Reference proteome</keyword>
<evidence type="ECO:0000256" key="3">
    <source>
        <dbReference type="ARBA" id="ARBA00022475"/>
    </source>
</evidence>
<feature type="transmembrane region" description="Helical" evidence="10">
    <location>
        <begin position="92"/>
        <end position="111"/>
    </location>
</feature>
<keyword evidence="5 10" id="KW-1133">Transmembrane helix</keyword>
<keyword evidence="3" id="KW-1003">Cell membrane</keyword>
<feature type="transmembrane region" description="Helical" evidence="10">
    <location>
        <begin position="41"/>
        <end position="58"/>
    </location>
</feature>